<gene>
    <name evidence="1" type="ORF">U0042_04335</name>
</gene>
<name>A0ABZ0WTZ2_9BURK</name>
<organism evidence="1 2">
    <name type="scientific">Paraburkholderia kururiensis</name>
    <dbReference type="NCBI Taxonomy" id="984307"/>
    <lineage>
        <taxon>Bacteria</taxon>
        <taxon>Pseudomonadati</taxon>
        <taxon>Pseudomonadota</taxon>
        <taxon>Betaproteobacteria</taxon>
        <taxon>Burkholderiales</taxon>
        <taxon>Burkholderiaceae</taxon>
        <taxon>Paraburkholderia</taxon>
    </lineage>
</organism>
<dbReference type="EMBL" id="CP139965">
    <property type="protein sequence ID" value="WQD80878.1"/>
    <property type="molecule type" value="Genomic_DNA"/>
</dbReference>
<evidence type="ECO:0008006" key="3">
    <source>
        <dbReference type="Google" id="ProtNLM"/>
    </source>
</evidence>
<dbReference type="RefSeq" id="WP_114815382.1">
    <property type="nucleotide sequence ID" value="NZ_CP139965.1"/>
</dbReference>
<evidence type="ECO:0000313" key="1">
    <source>
        <dbReference type="EMBL" id="WQD80878.1"/>
    </source>
</evidence>
<evidence type="ECO:0000313" key="2">
    <source>
        <dbReference type="Proteomes" id="UP001325479"/>
    </source>
</evidence>
<proteinExistence type="predicted"/>
<protein>
    <recommendedName>
        <fullName evidence="3">Lipoprotein</fullName>
    </recommendedName>
</protein>
<accession>A0ABZ0WTZ2</accession>
<keyword evidence="2" id="KW-1185">Reference proteome</keyword>
<sequence length="125" mass="13014">MLASLVVVAVLAGCAQLQGPNQDASARTDIHTPAAPPKLVDFVIPPDALGARDPQLTSVLTKVGALASKQLQPTTIVVSALPQDFAYLNQSVKRGIASQRAGSVRVENVAVGSCQPYSIQLKPTE</sequence>
<dbReference type="Proteomes" id="UP001325479">
    <property type="component" value="Chromosome"/>
</dbReference>
<reference evidence="1 2" key="1">
    <citation type="submission" date="2023-12" db="EMBL/GenBank/DDBJ databases">
        <title>Genome sequencing and assembly of bacterial species from a model synthetic community.</title>
        <authorList>
            <person name="Hogle S.L."/>
        </authorList>
    </citation>
    <scope>NUCLEOTIDE SEQUENCE [LARGE SCALE GENOMIC DNA]</scope>
    <source>
        <strain evidence="1 2">HAMBI 2494</strain>
    </source>
</reference>